<evidence type="ECO:0000313" key="1">
    <source>
        <dbReference type="EMBL" id="RNA16389.1"/>
    </source>
</evidence>
<reference evidence="1 2" key="1">
    <citation type="journal article" date="2018" name="Sci. Rep.">
        <title>Genomic signatures of local adaptation to the degree of environmental predictability in rotifers.</title>
        <authorList>
            <person name="Franch-Gras L."/>
            <person name="Hahn C."/>
            <person name="Garcia-Roger E.M."/>
            <person name="Carmona M.J."/>
            <person name="Serra M."/>
            <person name="Gomez A."/>
        </authorList>
    </citation>
    <scope>NUCLEOTIDE SEQUENCE [LARGE SCALE GENOMIC DNA]</scope>
    <source>
        <strain evidence="1">HYR1</strain>
    </source>
</reference>
<accession>A0A3M7QYU2</accession>
<keyword evidence="2" id="KW-1185">Reference proteome</keyword>
<gene>
    <name evidence="1" type="ORF">BpHYR1_054613</name>
</gene>
<protein>
    <submittedName>
        <fullName evidence="1">Uncharacterized protein</fullName>
    </submittedName>
</protein>
<organism evidence="1 2">
    <name type="scientific">Brachionus plicatilis</name>
    <name type="common">Marine rotifer</name>
    <name type="synonym">Brachionus muelleri</name>
    <dbReference type="NCBI Taxonomy" id="10195"/>
    <lineage>
        <taxon>Eukaryota</taxon>
        <taxon>Metazoa</taxon>
        <taxon>Spiralia</taxon>
        <taxon>Gnathifera</taxon>
        <taxon>Rotifera</taxon>
        <taxon>Eurotatoria</taxon>
        <taxon>Monogononta</taxon>
        <taxon>Pseudotrocha</taxon>
        <taxon>Ploima</taxon>
        <taxon>Brachionidae</taxon>
        <taxon>Brachionus</taxon>
    </lineage>
</organism>
<comment type="caution">
    <text evidence="1">The sequence shown here is derived from an EMBL/GenBank/DDBJ whole genome shotgun (WGS) entry which is preliminary data.</text>
</comment>
<name>A0A3M7QYU2_BRAPC</name>
<dbReference type="AlphaFoldDB" id="A0A3M7QYU2"/>
<proteinExistence type="predicted"/>
<dbReference type="Proteomes" id="UP000276133">
    <property type="component" value="Unassembled WGS sequence"/>
</dbReference>
<sequence>MKDFKFLSSNFHKRIHLFEYQIYLSRALEHIPKIFILLNKLENLKCSREKLFGVEQSEIKENLMTDWKLYLSISTFL</sequence>
<dbReference type="EMBL" id="REGN01004715">
    <property type="protein sequence ID" value="RNA16389.1"/>
    <property type="molecule type" value="Genomic_DNA"/>
</dbReference>
<evidence type="ECO:0000313" key="2">
    <source>
        <dbReference type="Proteomes" id="UP000276133"/>
    </source>
</evidence>